<sequence>MGGAPATKKPKLEGKAFLELKERLKQQKKVKKNIPRLRLLPAGVNASLSIDNEDRTPIILSDIQNLLMYSVSDLQVPLRWCKVEKFTKVSHAVVLIVDGLNFNHYKTNQKLLDTLKSDMEHKLELITPAINGESIAEEIITIPLTETYKKTLIHNYGSLEVAADRVKDMIKLKRTIFPVNSVQRKRKHSETEIPKTEDLPDGDKFSRTELLLSSQQMVENGYPLPIKGGSDELKGYKFTKDKYAEVNSKSRMFGLDCEMCMTDKNRSELTRVSIVDESLEVIYDTFVKPYNKITNYLTRFSGITKELLEDVTTRLEDVQEHIKKILPDDAILIGQSLNFDLRALEMMHPYVIDTSVIFNLSGIKGRKAGLKVLTQAFLKESIQNAGKDGHCSVEDSRAAIKLVQLKLLNTPTFGDGLLISQSELQEQINKGRSKPFTEQILASLIFQHMNKVELKSAALAASPSIMNEYSKALVKSDLKIMDDDNFQQSDFLRLVIKDTNKKTVKRFSEVITNHALNFCHVRLTEDEVNEENIGKTLKSVNKWIKNVWDQVENHGFVCVIFSGTKDVENGACFLSIKKNDNIEQLKS</sequence>
<evidence type="ECO:0000256" key="6">
    <source>
        <dbReference type="ARBA" id="ARBA00023242"/>
    </source>
</evidence>
<protein>
    <recommendedName>
        <fullName evidence="7">Exonuclease domain-containing protein</fullName>
    </recommendedName>
</protein>
<reference evidence="8 9" key="1">
    <citation type="journal article" date="2024" name="bioRxiv">
        <title>A reference genome for Trichogramma kaykai: A tiny desert-dwelling parasitoid wasp with competing sex-ratio distorters.</title>
        <authorList>
            <person name="Culotta J."/>
            <person name="Lindsey A.R."/>
        </authorList>
    </citation>
    <scope>NUCLEOTIDE SEQUENCE [LARGE SCALE GENOMIC DNA]</scope>
    <source>
        <strain evidence="8 9">KSX58</strain>
    </source>
</reference>
<keyword evidence="4" id="KW-0378">Hydrolase</keyword>
<dbReference type="Gene3D" id="3.30.420.10">
    <property type="entry name" value="Ribonuclease H-like superfamily/Ribonuclease H"/>
    <property type="match status" value="1"/>
</dbReference>
<dbReference type="PANTHER" id="PTHR12801">
    <property type="entry name" value="RNA EXONUCLEASE REXO1 / RECO3 FAMILY MEMBER-RELATED"/>
    <property type="match status" value="1"/>
</dbReference>
<evidence type="ECO:0000256" key="4">
    <source>
        <dbReference type="ARBA" id="ARBA00022801"/>
    </source>
</evidence>
<feature type="domain" description="Exonuclease" evidence="7">
    <location>
        <begin position="251"/>
        <end position="412"/>
    </location>
</feature>
<keyword evidence="9" id="KW-1185">Reference proteome</keyword>
<dbReference type="InterPro" id="IPR013520">
    <property type="entry name" value="Ribonucl_H"/>
</dbReference>
<evidence type="ECO:0000256" key="2">
    <source>
        <dbReference type="ARBA" id="ARBA00006357"/>
    </source>
</evidence>
<dbReference type="SUPFAM" id="SSF53098">
    <property type="entry name" value="Ribonuclease H-like"/>
    <property type="match status" value="1"/>
</dbReference>
<dbReference type="AlphaFoldDB" id="A0ABD2W7B7"/>
<evidence type="ECO:0000256" key="1">
    <source>
        <dbReference type="ARBA" id="ARBA00004123"/>
    </source>
</evidence>
<keyword evidence="3" id="KW-0540">Nuclease</keyword>
<dbReference type="InterPro" id="IPR012337">
    <property type="entry name" value="RNaseH-like_sf"/>
</dbReference>
<dbReference type="GO" id="GO:0004527">
    <property type="term" value="F:exonuclease activity"/>
    <property type="evidence" value="ECO:0007669"/>
    <property type="project" value="UniProtKB-KW"/>
</dbReference>
<dbReference type="InterPro" id="IPR047021">
    <property type="entry name" value="REXO1/3/4-like"/>
</dbReference>
<dbReference type="GO" id="GO:0005634">
    <property type="term" value="C:nucleus"/>
    <property type="evidence" value="ECO:0007669"/>
    <property type="project" value="UniProtKB-SubCell"/>
</dbReference>
<dbReference type="InterPro" id="IPR034922">
    <property type="entry name" value="REX1-like_exo"/>
</dbReference>
<evidence type="ECO:0000256" key="5">
    <source>
        <dbReference type="ARBA" id="ARBA00022839"/>
    </source>
</evidence>
<comment type="caution">
    <text evidence="8">The sequence shown here is derived from an EMBL/GenBank/DDBJ whole genome shotgun (WGS) entry which is preliminary data.</text>
</comment>
<keyword evidence="5" id="KW-0269">Exonuclease</keyword>
<comment type="subcellular location">
    <subcellularLocation>
        <location evidence="1">Nucleus</location>
    </subcellularLocation>
</comment>
<gene>
    <name evidence="8" type="ORF">TKK_015919</name>
</gene>
<name>A0ABD2W7B7_9HYME</name>
<dbReference type="Pfam" id="PF00929">
    <property type="entry name" value="RNase_T"/>
    <property type="match status" value="1"/>
</dbReference>
<dbReference type="PANTHER" id="PTHR12801:SF82">
    <property type="entry name" value="RNA EXONUCLEASE 5"/>
    <property type="match status" value="1"/>
</dbReference>
<proteinExistence type="inferred from homology"/>
<evidence type="ECO:0000259" key="7">
    <source>
        <dbReference type="SMART" id="SM00479"/>
    </source>
</evidence>
<accession>A0ABD2W7B7</accession>
<dbReference type="InterPro" id="IPR036397">
    <property type="entry name" value="RNaseH_sf"/>
</dbReference>
<dbReference type="CDD" id="cd06145">
    <property type="entry name" value="REX1_like"/>
    <property type="match status" value="1"/>
</dbReference>
<evidence type="ECO:0000313" key="8">
    <source>
        <dbReference type="EMBL" id="KAL3388964.1"/>
    </source>
</evidence>
<dbReference type="FunFam" id="3.30.420.10:FF:000019">
    <property type="entry name" value="RNA exonuclease NEF-sp"/>
    <property type="match status" value="1"/>
</dbReference>
<dbReference type="SMART" id="SM00479">
    <property type="entry name" value="EXOIII"/>
    <property type="match status" value="1"/>
</dbReference>
<dbReference type="Proteomes" id="UP001627154">
    <property type="component" value="Unassembled WGS sequence"/>
</dbReference>
<organism evidence="8 9">
    <name type="scientific">Trichogramma kaykai</name>
    <dbReference type="NCBI Taxonomy" id="54128"/>
    <lineage>
        <taxon>Eukaryota</taxon>
        <taxon>Metazoa</taxon>
        <taxon>Ecdysozoa</taxon>
        <taxon>Arthropoda</taxon>
        <taxon>Hexapoda</taxon>
        <taxon>Insecta</taxon>
        <taxon>Pterygota</taxon>
        <taxon>Neoptera</taxon>
        <taxon>Endopterygota</taxon>
        <taxon>Hymenoptera</taxon>
        <taxon>Apocrita</taxon>
        <taxon>Proctotrupomorpha</taxon>
        <taxon>Chalcidoidea</taxon>
        <taxon>Trichogrammatidae</taxon>
        <taxon>Trichogramma</taxon>
    </lineage>
</organism>
<keyword evidence="6" id="KW-0539">Nucleus</keyword>
<comment type="similarity">
    <text evidence="2">Belongs to the REXO1/REXO3 family.</text>
</comment>
<dbReference type="EMBL" id="JBJJXI010000124">
    <property type="protein sequence ID" value="KAL3388964.1"/>
    <property type="molecule type" value="Genomic_DNA"/>
</dbReference>
<evidence type="ECO:0000313" key="9">
    <source>
        <dbReference type="Proteomes" id="UP001627154"/>
    </source>
</evidence>
<evidence type="ECO:0000256" key="3">
    <source>
        <dbReference type="ARBA" id="ARBA00022722"/>
    </source>
</evidence>